<dbReference type="GO" id="GO:0016020">
    <property type="term" value="C:membrane"/>
    <property type="evidence" value="ECO:0007669"/>
    <property type="project" value="UniProtKB-SubCell"/>
</dbReference>
<feature type="transmembrane region" description="Helical" evidence="5">
    <location>
        <begin position="301"/>
        <end position="323"/>
    </location>
</feature>
<dbReference type="InterPro" id="IPR011547">
    <property type="entry name" value="SLC26A/SulP_dom"/>
</dbReference>
<evidence type="ECO:0000256" key="3">
    <source>
        <dbReference type="ARBA" id="ARBA00022989"/>
    </source>
</evidence>
<dbReference type="InterPro" id="IPR052706">
    <property type="entry name" value="Membrane-Transporter-like"/>
</dbReference>
<dbReference type="AlphaFoldDB" id="I7ASP9"/>
<dbReference type="KEGG" id="ero:EROM_080450"/>
<evidence type="ECO:0000256" key="4">
    <source>
        <dbReference type="ARBA" id="ARBA00023136"/>
    </source>
</evidence>
<evidence type="ECO:0000256" key="5">
    <source>
        <dbReference type="SAM" id="Phobius"/>
    </source>
</evidence>
<evidence type="ECO:0000259" key="6">
    <source>
        <dbReference type="Pfam" id="PF00916"/>
    </source>
</evidence>
<dbReference type="GeneID" id="20521781"/>
<accession>I7ASP9</accession>
<dbReference type="OrthoDB" id="2190497at2759"/>
<feature type="transmembrane region" description="Helical" evidence="5">
    <location>
        <begin position="261"/>
        <end position="281"/>
    </location>
</feature>
<dbReference type="HOGENOM" id="CLU_036921_1_0_1"/>
<feature type="transmembrane region" description="Helical" evidence="5">
    <location>
        <begin position="138"/>
        <end position="158"/>
    </location>
</feature>
<dbReference type="Pfam" id="PF00916">
    <property type="entry name" value="Sulfate_transp"/>
    <property type="match status" value="1"/>
</dbReference>
<feature type="transmembrane region" description="Helical" evidence="5">
    <location>
        <begin position="12"/>
        <end position="35"/>
    </location>
</feature>
<dbReference type="RefSeq" id="XP_009264964.1">
    <property type="nucleotide sequence ID" value="XM_009266689.1"/>
</dbReference>
<dbReference type="Proteomes" id="UP000010094">
    <property type="component" value="Chromosome VIII"/>
</dbReference>
<organism evidence="7 8">
    <name type="scientific">Encephalitozoon romaleae (strain SJ-2008)</name>
    <name type="common">Microsporidian parasite</name>
    <dbReference type="NCBI Taxonomy" id="1178016"/>
    <lineage>
        <taxon>Eukaryota</taxon>
        <taxon>Fungi</taxon>
        <taxon>Fungi incertae sedis</taxon>
        <taxon>Microsporidia</taxon>
        <taxon>Unikaryonidae</taxon>
        <taxon>Encephalitozoon</taxon>
    </lineage>
</organism>
<dbReference type="PANTHER" id="PTHR43310">
    <property type="entry name" value="SULFATE TRANSPORTER YBAR-RELATED"/>
    <property type="match status" value="1"/>
</dbReference>
<feature type="transmembrane region" description="Helical" evidence="5">
    <location>
        <begin position="194"/>
        <end position="217"/>
    </location>
</feature>
<protein>
    <submittedName>
        <fullName evidence="7">Sulfate permease-like protein</fullName>
    </submittedName>
</protein>
<keyword evidence="3 5" id="KW-1133">Transmembrane helix</keyword>
<evidence type="ECO:0000256" key="1">
    <source>
        <dbReference type="ARBA" id="ARBA00004141"/>
    </source>
</evidence>
<feature type="transmembrane region" description="Helical" evidence="5">
    <location>
        <begin position="390"/>
        <end position="419"/>
    </location>
</feature>
<evidence type="ECO:0000256" key="2">
    <source>
        <dbReference type="ARBA" id="ARBA00022692"/>
    </source>
</evidence>
<reference evidence="7 8" key="1">
    <citation type="journal article" date="2012" name="Proc. Natl. Acad. Sci. U.S.A.">
        <title>Gain and loss of multiple functionally related, horizontally transferred genes in the reduced genomes of two microsporidian parasites.</title>
        <authorList>
            <person name="Pombert J.-F."/>
            <person name="Selman M."/>
            <person name="Burki F."/>
            <person name="Bardell F.T."/>
            <person name="Farinelli L."/>
            <person name="Solter L.F."/>
            <person name="Whitman D.W."/>
            <person name="Weiss L.M."/>
            <person name="Corradi N."/>
            <person name="Keeling P.J."/>
        </authorList>
    </citation>
    <scope>NUCLEOTIDE SEQUENCE [LARGE SCALE GENOMIC DNA]</scope>
    <source>
        <strain evidence="7 8">SJ-2008</strain>
    </source>
</reference>
<name>I7ASP9_ENCRO</name>
<feature type="transmembrane region" description="Helical" evidence="5">
    <location>
        <begin position="102"/>
        <end position="126"/>
    </location>
</feature>
<keyword evidence="2 5" id="KW-0812">Transmembrane</keyword>
<comment type="subcellular location">
    <subcellularLocation>
        <location evidence="1">Membrane</location>
        <topology evidence="1">Multi-pass membrane protein</topology>
    </subcellularLocation>
</comment>
<dbReference type="VEuPathDB" id="MicrosporidiaDB:EROM_080450"/>
<feature type="domain" description="SLC26A/SulP transporter" evidence="6">
    <location>
        <begin position="50"/>
        <end position="392"/>
    </location>
</feature>
<evidence type="ECO:0000313" key="7">
    <source>
        <dbReference type="EMBL" id="AFN83467.1"/>
    </source>
</evidence>
<gene>
    <name evidence="7" type="ordered locus">EROM_080450</name>
</gene>
<sequence length="543" mass="59762">MKSMIKAARQRILSLISSSFLLFTLTSLDFLSFGAKLLSSEKSHSRNIGNVSATMFLYSTIAAQFVFGMFSGLGGVCAGAIFEAQKDTRKIHKLCFKMSSSLGEEISTTYACIFLSTVLFALFSYILKRFRIGNSLRYIPVSALYGVMVSIGIMSIECGYEEVYTMTWEYVNGCLVVTIGLALLAVALDIMFPAYFLMIPMLSFGIFAAFYIVFAVAGKDTEWMRSVGLIPKAEDINLDSFATLKLLRMENINVGAIKANLMNILGLSLFNLVHIAVNVPSFAESFGLKADLNKELGVQSVANIVSAFFGYPIYFICSTSIYFNKSGGRSRLHSLMGAVVISSLLVVGGRIRESIPLILSGTIPMFIGFGFLYSYLWLPIFKLSWMDLVTLMLSAFVSWYLTPISGLVFGIATNLIYILRSSLGTNKSEGTKVNLELNENVKSSNEIVEGEAYRIVDISSLTSFGDLNESVRTMKVLCRENILFDLRGCGHFGVNANIALEEVAEAIVNNGYKVLIVGSPTNLYTHLFRKYMIDPSSTTSLGK</sequence>
<feature type="transmembrane region" description="Helical" evidence="5">
    <location>
        <begin position="55"/>
        <end position="82"/>
    </location>
</feature>
<keyword evidence="8" id="KW-1185">Reference proteome</keyword>
<keyword evidence="4 5" id="KW-0472">Membrane</keyword>
<proteinExistence type="predicted"/>
<evidence type="ECO:0000313" key="8">
    <source>
        <dbReference type="Proteomes" id="UP000010094"/>
    </source>
</evidence>
<feature type="transmembrane region" description="Helical" evidence="5">
    <location>
        <begin position="170"/>
        <end position="188"/>
    </location>
</feature>
<feature type="transmembrane region" description="Helical" evidence="5">
    <location>
        <begin position="357"/>
        <end position="378"/>
    </location>
</feature>
<dbReference type="PANTHER" id="PTHR43310:SF4">
    <property type="entry name" value="AFR304WP"/>
    <property type="match status" value="1"/>
</dbReference>
<dbReference type="EMBL" id="CP003525">
    <property type="protein sequence ID" value="AFN83467.1"/>
    <property type="molecule type" value="Genomic_DNA"/>
</dbReference>